<dbReference type="GO" id="GO:0005737">
    <property type="term" value="C:cytoplasm"/>
    <property type="evidence" value="ECO:0007669"/>
    <property type="project" value="TreeGrafter"/>
</dbReference>
<dbReference type="InterPro" id="IPR032466">
    <property type="entry name" value="Metal_Hydrolase"/>
</dbReference>
<proteinExistence type="predicted"/>
<dbReference type="SUPFAM" id="SSF51556">
    <property type="entry name" value="Metallo-dependent hydrolases"/>
    <property type="match status" value="1"/>
</dbReference>
<protein>
    <submittedName>
        <fullName evidence="3">Hydrolase</fullName>
    </submittedName>
</protein>
<keyword evidence="4" id="KW-1185">Reference proteome</keyword>
<evidence type="ECO:0000259" key="2">
    <source>
        <dbReference type="Pfam" id="PF04909"/>
    </source>
</evidence>
<keyword evidence="3" id="KW-0378">Hydrolase</keyword>
<dbReference type="AlphaFoldDB" id="A0A1S1PS43"/>
<dbReference type="InterPro" id="IPR032465">
    <property type="entry name" value="ACMSD"/>
</dbReference>
<evidence type="ECO:0000256" key="1">
    <source>
        <dbReference type="ARBA" id="ARBA00023239"/>
    </source>
</evidence>
<sequence length="304" mass="31601">MPAPVRSWLVEHGMLPPAGGPLFARWDLGTTLATMDQHGIQLAVLSAPVPTAFTPVPSQAAELATIANDSLGTLAREQPSRFGWLASVPYLEPNDAVAEIERVYGGQAPDGVLLTAHAGTQYLGDPALDPVMAALNDRDAVVLVHPFDLPGASPIAVPSFVVDFMADTTRAAVQLTVSGALDRFPRIQWILAHGGGAFPYLAGRLALGRGLGYGADPGAIRAAVRRFWYDTAGPMSPYATPSLLAAAGAGRILYGSDYNAIPAATVGESLAALRADPALDAPARAAIARGNALRLFPALAQRLG</sequence>
<reference evidence="4" key="1">
    <citation type="submission" date="2016-07" db="EMBL/GenBank/DDBJ databases">
        <title>Frankia sp. NRRL B-16219 Genome sequencing.</title>
        <authorList>
            <person name="Ghodhbane-Gtari F."/>
            <person name="Swanson E."/>
            <person name="Gueddou A."/>
            <person name="Louati M."/>
            <person name="Nouioui I."/>
            <person name="Hezbri K."/>
            <person name="Abebe-Akele F."/>
            <person name="Simpson S."/>
            <person name="Morris K."/>
            <person name="Thomas K."/>
            <person name="Gtari M."/>
            <person name="Tisa L.S."/>
        </authorList>
    </citation>
    <scope>NUCLEOTIDE SEQUENCE [LARGE SCALE GENOMIC DNA]</scope>
    <source>
        <strain evidence="4">NRRL B-16219</strain>
    </source>
</reference>
<keyword evidence="1" id="KW-0456">Lyase</keyword>
<dbReference type="GO" id="GO:0016831">
    <property type="term" value="F:carboxy-lyase activity"/>
    <property type="evidence" value="ECO:0007669"/>
    <property type="project" value="InterPro"/>
</dbReference>
<dbReference type="EMBL" id="MAXA01000236">
    <property type="protein sequence ID" value="OHV24147.1"/>
    <property type="molecule type" value="Genomic_DNA"/>
</dbReference>
<dbReference type="PANTHER" id="PTHR21240">
    <property type="entry name" value="2-AMINO-3-CARBOXYLMUCONATE-6-SEMIALDEHYDE DECARBOXYLASE"/>
    <property type="match status" value="1"/>
</dbReference>
<dbReference type="GO" id="GO:0019748">
    <property type="term" value="P:secondary metabolic process"/>
    <property type="evidence" value="ECO:0007669"/>
    <property type="project" value="TreeGrafter"/>
</dbReference>
<feature type="domain" description="Amidohydrolase-related" evidence="2">
    <location>
        <begin position="61"/>
        <end position="297"/>
    </location>
</feature>
<dbReference type="GO" id="GO:0016787">
    <property type="term" value="F:hydrolase activity"/>
    <property type="evidence" value="ECO:0007669"/>
    <property type="project" value="UniProtKB-KW"/>
</dbReference>
<dbReference type="PANTHER" id="PTHR21240:SF28">
    <property type="entry name" value="ISO-OROTATE DECARBOXYLASE (EUROFUNG)"/>
    <property type="match status" value="1"/>
</dbReference>
<dbReference type="Gene3D" id="3.20.20.140">
    <property type="entry name" value="Metal-dependent hydrolases"/>
    <property type="match status" value="1"/>
</dbReference>
<name>A0A1S1PS43_9ACTN</name>
<comment type="caution">
    <text evidence="3">The sequence shown here is derived from an EMBL/GenBank/DDBJ whole genome shotgun (WGS) entry which is preliminary data.</text>
</comment>
<dbReference type="InterPro" id="IPR006680">
    <property type="entry name" value="Amidohydro-rel"/>
</dbReference>
<evidence type="ECO:0000313" key="4">
    <source>
        <dbReference type="Proteomes" id="UP000179769"/>
    </source>
</evidence>
<dbReference type="Pfam" id="PF04909">
    <property type="entry name" value="Amidohydro_2"/>
    <property type="match status" value="1"/>
</dbReference>
<dbReference type="Proteomes" id="UP000179769">
    <property type="component" value="Unassembled WGS sequence"/>
</dbReference>
<accession>A0A1S1PS43</accession>
<evidence type="ECO:0000313" key="3">
    <source>
        <dbReference type="EMBL" id="OHV24147.1"/>
    </source>
</evidence>
<gene>
    <name evidence="3" type="ORF">BBK14_23280</name>
</gene>
<organism evidence="3 4">
    <name type="scientific">Parafrankia soli</name>
    <dbReference type="NCBI Taxonomy" id="2599596"/>
    <lineage>
        <taxon>Bacteria</taxon>
        <taxon>Bacillati</taxon>
        <taxon>Actinomycetota</taxon>
        <taxon>Actinomycetes</taxon>
        <taxon>Frankiales</taxon>
        <taxon>Frankiaceae</taxon>
        <taxon>Parafrankia</taxon>
    </lineage>
</organism>